<sequence>HETAAYIKNIPYNFQLVYRTCSPANLDLSFVRDITVHTASKCYGQRLKQNSNPVIGFVLCVSMCLYIVSPNVKLKSGALLEYDSDSSRSLLTFL</sequence>
<accession>A0A9N9E0L4</accession>
<protein>
    <submittedName>
        <fullName evidence="2">8432_t:CDS:1</fullName>
    </submittedName>
</protein>
<keyword evidence="1" id="KW-0472">Membrane</keyword>
<feature type="transmembrane region" description="Helical" evidence="1">
    <location>
        <begin position="54"/>
        <end position="72"/>
    </location>
</feature>
<gene>
    <name evidence="2" type="ORF">FCALED_LOCUS11515</name>
</gene>
<name>A0A9N9E0L4_9GLOM</name>
<keyword evidence="3" id="KW-1185">Reference proteome</keyword>
<evidence type="ECO:0000313" key="3">
    <source>
        <dbReference type="Proteomes" id="UP000789570"/>
    </source>
</evidence>
<comment type="caution">
    <text evidence="2">The sequence shown here is derived from an EMBL/GenBank/DDBJ whole genome shotgun (WGS) entry which is preliminary data.</text>
</comment>
<keyword evidence="1" id="KW-0812">Transmembrane</keyword>
<evidence type="ECO:0000313" key="2">
    <source>
        <dbReference type="EMBL" id="CAG8660290.1"/>
    </source>
</evidence>
<keyword evidence="1" id="KW-1133">Transmembrane helix</keyword>
<proteinExistence type="predicted"/>
<evidence type="ECO:0000256" key="1">
    <source>
        <dbReference type="SAM" id="Phobius"/>
    </source>
</evidence>
<feature type="non-terminal residue" evidence="2">
    <location>
        <position position="1"/>
    </location>
</feature>
<dbReference type="AlphaFoldDB" id="A0A9N9E0L4"/>
<reference evidence="2" key="1">
    <citation type="submission" date="2021-06" db="EMBL/GenBank/DDBJ databases">
        <authorList>
            <person name="Kallberg Y."/>
            <person name="Tangrot J."/>
            <person name="Rosling A."/>
        </authorList>
    </citation>
    <scope>NUCLEOTIDE SEQUENCE</scope>
    <source>
        <strain evidence="2">UK204</strain>
    </source>
</reference>
<organism evidence="2 3">
    <name type="scientific">Funneliformis caledonium</name>
    <dbReference type="NCBI Taxonomy" id="1117310"/>
    <lineage>
        <taxon>Eukaryota</taxon>
        <taxon>Fungi</taxon>
        <taxon>Fungi incertae sedis</taxon>
        <taxon>Mucoromycota</taxon>
        <taxon>Glomeromycotina</taxon>
        <taxon>Glomeromycetes</taxon>
        <taxon>Glomerales</taxon>
        <taxon>Glomeraceae</taxon>
        <taxon>Funneliformis</taxon>
    </lineage>
</organism>
<dbReference type="Proteomes" id="UP000789570">
    <property type="component" value="Unassembled WGS sequence"/>
</dbReference>
<dbReference type="EMBL" id="CAJVPQ010004904">
    <property type="protein sequence ID" value="CAG8660290.1"/>
    <property type="molecule type" value="Genomic_DNA"/>
</dbReference>